<dbReference type="EMBL" id="CAXKWB010019917">
    <property type="protein sequence ID" value="CAL4122332.1"/>
    <property type="molecule type" value="Genomic_DNA"/>
</dbReference>
<keyword evidence="1" id="KW-1133">Transmembrane helix</keyword>
<gene>
    <name evidence="2" type="ORF">MNOR_LOCUS23054</name>
</gene>
<evidence type="ECO:0000313" key="2">
    <source>
        <dbReference type="EMBL" id="CAL4122332.1"/>
    </source>
</evidence>
<proteinExistence type="predicted"/>
<reference evidence="2 3" key="1">
    <citation type="submission" date="2024-05" db="EMBL/GenBank/DDBJ databases">
        <authorList>
            <person name="Wallberg A."/>
        </authorList>
    </citation>
    <scope>NUCLEOTIDE SEQUENCE [LARGE SCALE GENOMIC DNA]</scope>
</reference>
<evidence type="ECO:0000256" key="1">
    <source>
        <dbReference type="SAM" id="Phobius"/>
    </source>
</evidence>
<feature type="transmembrane region" description="Helical" evidence="1">
    <location>
        <begin position="175"/>
        <end position="201"/>
    </location>
</feature>
<dbReference type="Proteomes" id="UP001497623">
    <property type="component" value="Unassembled WGS sequence"/>
</dbReference>
<comment type="caution">
    <text evidence="2">The sequence shown here is derived from an EMBL/GenBank/DDBJ whole genome shotgun (WGS) entry which is preliminary data.</text>
</comment>
<keyword evidence="3" id="KW-1185">Reference proteome</keyword>
<protein>
    <submittedName>
        <fullName evidence="2">Uncharacterized protein</fullName>
    </submittedName>
</protein>
<keyword evidence="1" id="KW-0812">Transmembrane</keyword>
<evidence type="ECO:0000313" key="3">
    <source>
        <dbReference type="Proteomes" id="UP001497623"/>
    </source>
</evidence>
<keyword evidence="1" id="KW-0472">Membrane</keyword>
<sequence>MYLTGFSNLTAKRGQDIILLKSPHSMNDNGGKAPHTSSAGISRALGPANIAVNTQPNTVALSSSFCQAGRALENISSLHATAAKPIGNKMNKPVMVAQSTSPLARYMAYVLISLARSNTLRIRLMTSPKIPRSASYLFIISLTQSFVLVNFLSNQFKRRLLCRLVNFSSHQFTRLLLRSLVQHPSVLTGSGLVVLAFIIMIDSANKSISMSQVYGSALLPGSGLVCRVPTSCSRYSVLLPASGLVCKVFTSGSRYSVLLPGSGLVCKVSTSGSMYAVLLAGSGLVCKVSTLCSMYSVLLAGSGLVCKVSTLCSMYSVLLAGSGLVCKVSTSGSMYFVLLTVSGLVCKVSTSSSMYSVLLAGSGLVCKMSTLGFRYSSISSYSSGGSGHNVPVPFAMFDPVCLSIIELLFSGRVNSTNAQFLVHCFLEALGTLLFPGSGHTVN</sequence>
<feature type="transmembrane region" description="Helical" evidence="1">
    <location>
        <begin position="135"/>
        <end position="154"/>
    </location>
</feature>
<dbReference type="AlphaFoldDB" id="A0AAV2RE04"/>
<organism evidence="2 3">
    <name type="scientific">Meganyctiphanes norvegica</name>
    <name type="common">Northern krill</name>
    <name type="synonym">Thysanopoda norvegica</name>
    <dbReference type="NCBI Taxonomy" id="48144"/>
    <lineage>
        <taxon>Eukaryota</taxon>
        <taxon>Metazoa</taxon>
        <taxon>Ecdysozoa</taxon>
        <taxon>Arthropoda</taxon>
        <taxon>Crustacea</taxon>
        <taxon>Multicrustacea</taxon>
        <taxon>Malacostraca</taxon>
        <taxon>Eumalacostraca</taxon>
        <taxon>Eucarida</taxon>
        <taxon>Euphausiacea</taxon>
        <taxon>Euphausiidae</taxon>
        <taxon>Meganyctiphanes</taxon>
    </lineage>
</organism>
<accession>A0AAV2RE04</accession>
<name>A0AAV2RE04_MEGNR</name>